<feature type="domain" description="FAD dependent oxidoreductase" evidence="3">
    <location>
        <begin position="2"/>
        <end position="352"/>
    </location>
</feature>
<keyword evidence="2" id="KW-0732">Signal</keyword>
<dbReference type="Gene3D" id="3.50.50.60">
    <property type="entry name" value="FAD/NAD(P)-binding domain"/>
    <property type="match status" value="1"/>
</dbReference>
<dbReference type="eggNOG" id="COG0665">
    <property type="taxonomic scope" value="Bacteria"/>
</dbReference>
<dbReference type="InterPro" id="IPR006076">
    <property type="entry name" value="FAD-dep_OxRdtase"/>
</dbReference>
<dbReference type="STRING" id="882082.SaccyDRAFT_2172"/>
<evidence type="ECO:0000313" key="5">
    <source>
        <dbReference type="Proteomes" id="UP000002791"/>
    </source>
</evidence>
<gene>
    <name evidence="4" type="ORF">SaccyDRAFT_2172</name>
</gene>
<dbReference type="HOGENOM" id="CLU_007884_4_0_11"/>
<evidence type="ECO:0000256" key="1">
    <source>
        <dbReference type="ARBA" id="ARBA00023002"/>
    </source>
</evidence>
<reference evidence="4 5" key="1">
    <citation type="submission" date="2011-11" db="EMBL/GenBank/DDBJ databases">
        <title>The Noncontiguous Finished sequence of Saccharomonospora cyanea NA-134.</title>
        <authorList>
            <consortium name="US DOE Joint Genome Institute"/>
            <person name="Lucas S."/>
            <person name="Han J."/>
            <person name="Lapidus A."/>
            <person name="Cheng J.-F."/>
            <person name="Goodwin L."/>
            <person name="Pitluck S."/>
            <person name="Peters L."/>
            <person name="Ovchinnikova G."/>
            <person name="Lu M."/>
            <person name="Detter J.C."/>
            <person name="Han C."/>
            <person name="Tapia R."/>
            <person name="Land M."/>
            <person name="Hauser L."/>
            <person name="Kyrpides N."/>
            <person name="Ivanova N."/>
            <person name="Pagani I."/>
            <person name="Brambilla E.-M."/>
            <person name="Klenk H.-P."/>
            <person name="Woyke T."/>
        </authorList>
    </citation>
    <scope>NUCLEOTIDE SEQUENCE [LARGE SCALE GENOMIC DNA]</scope>
    <source>
        <strain evidence="4 5">NA-134</strain>
    </source>
</reference>
<evidence type="ECO:0000313" key="4">
    <source>
        <dbReference type="EMBL" id="EHR61058.1"/>
    </source>
</evidence>
<dbReference type="GO" id="GO:0005737">
    <property type="term" value="C:cytoplasm"/>
    <property type="evidence" value="ECO:0007669"/>
    <property type="project" value="TreeGrafter"/>
</dbReference>
<feature type="signal peptide" evidence="2">
    <location>
        <begin position="1"/>
        <end position="22"/>
    </location>
</feature>
<evidence type="ECO:0000259" key="3">
    <source>
        <dbReference type="Pfam" id="PF01266"/>
    </source>
</evidence>
<evidence type="ECO:0000256" key="2">
    <source>
        <dbReference type="SAM" id="SignalP"/>
    </source>
</evidence>
<dbReference type="Gene3D" id="3.30.9.10">
    <property type="entry name" value="D-Amino Acid Oxidase, subunit A, domain 2"/>
    <property type="match status" value="1"/>
</dbReference>
<proteinExistence type="predicted"/>
<dbReference type="AlphaFoldDB" id="H5XNJ7"/>
<dbReference type="OrthoDB" id="4775411at2"/>
<feature type="chain" id="PRO_5003602205" evidence="2">
    <location>
        <begin position="23"/>
        <end position="391"/>
    </location>
</feature>
<keyword evidence="1" id="KW-0560">Oxidoreductase</keyword>
<keyword evidence="5" id="KW-1185">Reference proteome</keyword>
<dbReference type="InterPro" id="IPR036188">
    <property type="entry name" value="FAD/NAD-bd_sf"/>
</dbReference>
<accession>H5XNJ7</accession>
<dbReference type="RefSeq" id="WP_005456046.1">
    <property type="nucleotide sequence ID" value="NZ_CM001440.1"/>
</dbReference>
<dbReference type="SUPFAM" id="SSF51905">
    <property type="entry name" value="FAD/NAD(P)-binding domain"/>
    <property type="match status" value="1"/>
</dbReference>
<name>H5XNJ7_9PSEU</name>
<dbReference type="Pfam" id="PF01266">
    <property type="entry name" value="DAO"/>
    <property type="match status" value="1"/>
</dbReference>
<dbReference type="Proteomes" id="UP000002791">
    <property type="component" value="Chromosome"/>
</dbReference>
<dbReference type="PANTHER" id="PTHR13847">
    <property type="entry name" value="SARCOSINE DEHYDROGENASE-RELATED"/>
    <property type="match status" value="1"/>
</dbReference>
<dbReference type="EMBL" id="CM001440">
    <property type="protein sequence ID" value="EHR61058.1"/>
    <property type="molecule type" value="Genomic_DNA"/>
</dbReference>
<dbReference type="GO" id="GO:0016491">
    <property type="term" value="F:oxidoreductase activity"/>
    <property type="evidence" value="ECO:0007669"/>
    <property type="project" value="UniProtKB-KW"/>
</dbReference>
<sequence>MRIAVVGLGVLGASAARALAHAGASVTVLERSGPLAGTTGTTFAWVNSHSKDPRSYHDLNVAGMEEHSVLARSGNGQPAWFHRTGNLEWAGDEAGAERLARSVARLRDRDYPVDWITPRAARELVPDLRVPEGVRDVAYYPTEGYVLPSLLLARLWGEARDAGAVLRCPAEVVGLTESRDGVRVELADGDEVRADAVVLAAGRWSESVSALAGHRIPMASPDVAGSATVGFLGWTTPVAARVDRVLTTPTLNVRPDGGGRLVVQGLDLDVDADPAKRPSPDGEHARTLLARLAGLVDGTEGARLESLRVGQRSLPADGHPVCGFLGESSRVYAMATHSGITLGPLLGRLAAQEVLGGEPSELLADFRPQRWEGVDPAELPALRPARFAGQQ</sequence>
<organism evidence="4 5">
    <name type="scientific">Saccharomonospora cyanea NA-134</name>
    <dbReference type="NCBI Taxonomy" id="882082"/>
    <lineage>
        <taxon>Bacteria</taxon>
        <taxon>Bacillati</taxon>
        <taxon>Actinomycetota</taxon>
        <taxon>Actinomycetes</taxon>
        <taxon>Pseudonocardiales</taxon>
        <taxon>Pseudonocardiaceae</taxon>
        <taxon>Saccharomonospora</taxon>
    </lineage>
</organism>
<protein>
    <submittedName>
        <fullName evidence="4">Glycine/D-amino acid oxidase, deaminating</fullName>
    </submittedName>
</protein>
<dbReference type="PANTHER" id="PTHR13847:SF289">
    <property type="entry name" value="GLYCINE OXIDASE"/>
    <property type="match status" value="1"/>
</dbReference>